<feature type="compositionally biased region" description="Polar residues" evidence="3">
    <location>
        <begin position="433"/>
        <end position="444"/>
    </location>
</feature>
<feature type="compositionally biased region" description="Low complexity" evidence="3">
    <location>
        <begin position="398"/>
        <end position="432"/>
    </location>
</feature>
<proteinExistence type="predicted"/>
<evidence type="ECO:0000256" key="3">
    <source>
        <dbReference type="SAM" id="MobiDB-lite"/>
    </source>
</evidence>
<dbReference type="GO" id="GO:0005737">
    <property type="term" value="C:cytoplasm"/>
    <property type="evidence" value="ECO:0007669"/>
    <property type="project" value="TreeGrafter"/>
</dbReference>
<evidence type="ECO:0000313" key="5">
    <source>
        <dbReference type="Proteomes" id="UP001219525"/>
    </source>
</evidence>
<feature type="repeat" description="HEAT" evidence="2">
    <location>
        <begin position="590"/>
        <end position="628"/>
    </location>
</feature>
<feature type="region of interest" description="Disordered" evidence="3">
    <location>
        <begin position="398"/>
        <end position="520"/>
    </location>
</feature>
<feature type="compositionally biased region" description="Low complexity" evidence="3">
    <location>
        <begin position="281"/>
        <end position="292"/>
    </location>
</feature>
<dbReference type="InterPro" id="IPR011989">
    <property type="entry name" value="ARM-like"/>
</dbReference>
<gene>
    <name evidence="4" type="ORF">GGX14DRAFT_434890</name>
</gene>
<evidence type="ECO:0000256" key="1">
    <source>
        <dbReference type="ARBA" id="ARBA00022737"/>
    </source>
</evidence>
<protein>
    <submittedName>
        <fullName evidence="4">Armadillo-type protein</fullName>
    </submittedName>
</protein>
<dbReference type="PANTHER" id="PTHR10648:SF1">
    <property type="entry name" value="SERINE_THREONINE-PROTEIN PHOSPHATASE 4 REGULATORY SUBUNIT 1"/>
    <property type="match status" value="1"/>
</dbReference>
<dbReference type="Proteomes" id="UP001219525">
    <property type="component" value="Unassembled WGS sequence"/>
</dbReference>
<dbReference type="InterPro" id="IPR021133">
    <property type="entry name" value="HEAT_type_2"/>
</dbReference>
<name>A0AAD6VPK2_9AGAR</name>
<evidence type="ECO:0000256" key="2">
    <source>
        <dbReference type="PROSITE-ProRule" id="PRU00103"/>
    </source>
</evidence>
<keyword evidence="1" id="KW-0677">Repeat</keyword>
<dbReference type="EMBL" id="JARJCW010000011">
    <property type="protein sequence ID" value="KAJ7219172.1"/>
    <property type="molecule type" value="Genomic_DNA"/>
</dbReference>
<feature type="region of interest" description="Disordered" evidence="3">
    <location>
        <begin position="1072"/>
        <end position="1120"/>
    </location>
</feature>
<sequence>MGILVSRLSPSASDDKEKHAQTPNVLRARTPPQYIALPPPMFNSSSSASPSRVVDDPLASPMYSPGLEMYHTAPSTPFVSPSIEVPSAAARQRAPESPAAKLHIAIPPANDTNSDLPVEDAFPRGEIPIDLVDDEGLSALEKIYLFARSPSVIHRLFIVHTLPSFLQQVTPQEAIEYVLPLIPCLAIDEDEKVKEALVTELVHIIWWFFTHCQVIPDPLGVEETVYSSSTSTISVQAFTPILGTLLLSPNSKVGGGARYVVVNILARMRDLDKRESGVVVSSLSPLPSGSQSDSEDEEDLAGDIPVGLFRREERLMFEQELVQQVVIGMGRLDMEDDVDMDATNVTGEDARHTDDRRIQIVGVDENSNHEYAIVPTPEPVKVSPSEGVTSYFPSYSIPSPASSDSSTPSSVADTSSSSSASPSAFGSPSSPSRTMDASSVSYAQSPLRKEAIQPRSSAVPTSRPLNPPLGGGSPSVENPPNPPAASRTSSPRQTVYTLSAGTSEAETDENGLDGTDDGEGDQAAVGRLSSMSLMAAVAANGCIDDTTKEAFVKEIERAGHDPVYWVRREASYALGALAKVVPDEIVLLSLLPLFDTLRRDSQWHVRHSALFALPAILSRLKPAQRRTLALDVILPLSTDESQAVRSGALESLGEVLYTFHEDPDGPPEELVQLFLGRREDRRVRDGQQAVQDREQILNSLFGRPTNQAAAPGAESPLTSFYTDPARPLICAFNYPAVALTLGRERWGSLRQTYLEIADNRDVSVRRTLAASLGELAKIIGAENAERDLLGVWWDAVRSEVEELRERALKCVEEFSGALGKKARIEVVSGLLSLWQEGTFLGWRERKTIARALTGLATSMGRDDPDLLRSLFRMALGDGVAAVREAAISGLPYLWSMFADQEGVLADLREDVRRLSQSEVYRHRVTFVACLQALLASSLDSNFITSEDALWTMVPDLADDAVVGVRIGIARLVQFASGQPPNSRQPFLLDLIRHLSLDSSPDVRAYVRHSLNAASPVTPAAASVEAATARLPRRPKFATFSRPPLPPSLYQPAHPSSLHPSIAENDINQRLTGSATEDTRESSLSTLRSGNTPQEDSFSPATSSEFLPSQSDLDRTVSVPA</sequence>
<dbReference type="GO" id="GO:0019888">
    <property type="term" value="F:protein phosphatase regulator activity"/>
    <property type="evidence" value="ECO:0007669"/>
    <property type="project" value="TreeGrafter"/>
</dbReference>
<feature type="compositionally biased region" description="Low complexity" evidence="3">
    <location>
        <begin position="42"/>
        <end position="51"/>
    </location>
</feature>
<feature type="region of interest" description="Disordered" evidence="3">
    <location>
        <begin position="1"/>
        <end position="54"/>
    </location>
</feature>
<keyword evidence="5" id="KW-1185">Reference proteome</keyword>
<dbReference type="SUPFAM" id="SSF48371">
    <property type="entry name" value="ARM repeat"/>
    <property type="match status" value="1"/>
</dbReference>
<dbReference type="PANTHER" id="PTHR10648">
    <property type="entry name" value="SERINE/THREONINE-PROTEIN PHOSPHATASE PP2A 65 KDA REGULATORY SUBUNIT"/>
    <property type="match status" value="1"/>
</dbReference>
<feature type="compositionally biased region" description="Polar residues" evidence="3">
    <location>
        <begin position="486"/>
        <end position="504"/>
    </location>
</feature>
<dbReference type="AlphaFoldDB" id="A0AAD6VPK2"/>
<accession>A0AAD6VPK2</accession>
<dbReference type="InterPro" id="IPR051023">
    <property type="entry name" value="PP2A_Regulatory_Subunit_A"/>
</dbReference>
<reference evidence="4" key="1">
    <citation type="submission" date="2023-03" db="EMBL/GenBank/DDBJ databases">
        <title>Massive genome expansion in bonnet fungi (Mycena s.s.) driven by repeated elements and novel gene families across ecological guilds.</title>
        <authorList>
            <consortium name="Lawrence Berkeley National Laboratory"/>
            <person name="Harder C.B."/>
            <person name="Miyauchi S."/>
            <person name="Viragh M."/>
            <person name="Kuo A."/>
            <person name="Thoen E."/>
            <person name="Andreopoulos B."/>
            <person name="Lu D."/>
            <person name="Skrede I."/>
            <person name="Drula E."/>
            <person name="Henrissat B."/>
            <person name="Morin E."/>
            <person name="Kohler A."/>
            <person name="Barry K."/>
            <person name="LaButti K."/>
            <person name="Morin E."/>
            <person name="Salamov A."/>
            <person name="Lipzen A."/>
            <person name="Mereny Z."/>
            <person name="Hegedus B."/>
            <person name="Baldrian P."/>
            <person name="Stursova M."/>
            <person name="Weitz H."/>
            <person name="Taylor A."/>
            <person name="Grigoriev I.V."/>
            <person name="Nagy L.G."/>
            <person name="Martin F."/>
            <person name="Kauserud H."/>
        </authorList>
    </citation>
    <scope>NUCLEOTIDE SEQUENCE</scope>
    <source>
        <strain evidence="4">9144</strain>
    </source>
</reference>
<feature type="region of interest" description="Disordered" evidence="3">
    <location>
        <begin position="1034"/>
        <end position="1060"/>
    </location>
</feature>
<dbReference type="Gene3D" id="1.25.10.10">
    <property type="entry name" value="Leucine-rich Repeat Variant"/>
    <property type="match status" value="1"/>
</dbReference>
<dbReference type="PROSITE" id="PS50077">
    <property type="entry name" value="HEAT_REPEAT"/>
    <property type="match status" value="2"/>
</dbReference>
<comment type="caution">
    <text evidence="4">The sequence shown here is derived from an EMBL/GenBank/DDBJ whole genome shotgun (WGS) entry which is preliminary data.</text>
</comment>
<feature type="compositionally biased region" description="Polar residues" evidence="3">
    <location>
        <begin position="1072"/>
        <end position="1110"/>
    </location>
</feature>
<evidence type="ECO:0000313" key="4">
    <source>
        <dbReference type="EMBL" id="KAJ7219172.1"/>
    </source>
</evidence>
<feature type="repeat" description="HEAT" evidence="2">
    <location>
        <begin position="749"/>
        <end position="787"/>
    </location>
</feature>
<feature type="compositionally biased region" description="Acidic residues" evidence="3">
    <location>
        <begin position="505"/>
        <end position="520"/>
    </location>
</feature>
<feature type="region of interest" description="Disordered" evidence="3">
    <location>
        <begin position="281"/>
        <end position="301"/>
    </location>
</feature>
<dbReference type="InterPro" id="IPR016024">
    <property type="entry name" value="ARM-type_fold"/>
</dbReference>
<organism evidence="4 5">
    <name type="scientific">Mycena pura</name>
    <dbReference type="NCBI Taxonomy" id="153505"/>
    <lineage>
        <taxon>Eukaryota</taxon>
        <taxon>Fungi</taxon>
        <taxon>Dikarya</taxon>
        <taxon>Basidiomycota</taxon>
        <taxon>Agaricomycotina</taxon>
        <taxon>Agaricomycetes</taxon>
        <taxon>Agaricomycetidae</taxon>
        <taxon>Agaricales</taxon>
        <taxon>Marasmiineae</taxon>
        <taxon>Mycenaceae</taxon>
        <taxon>Mycena</taxon>
    </lineage>
</organism>